<dbReference type="InterPro" id="IPR017907">
    <property type="entry name" value="Znf_RING_CS"/>
</dbReference>
<dbReference type="Gene3D" id="3.30.70.330">
    <property type="match status" value="1"/>
</dbReference>
<feature type="compositionally biased region" description="Polar residues" evidence="5">
    <location>
        <begin position="849"/>
        <end position="869"/>
    </location>
</feature>
<dbReference type="SUPFAM" id="SSF54928">
    <property type="entry name" value="RNA-binding domain, RBD"/>
    <property type="match status" value="1"/>
</dbReference>
<gene>
    <name evidence="7" type="ORF">FA15DRAFT_659135</name>
</gene>
<evidence type="ECO:0000313" key="8">
    <source>
        <dbReference type="Proteomes" id="UP000307440"/>
    </source>
</evidence>
<feature type="compositionally biased region" description="Low complexity" evidence="5">
    <location>
        <begin position="59"/>
        <end position="74"/>
    </location>
</feature>
<keyword evidence="8" id="KW-1185">Reference proteome</keyword>
<dbReference type="InterPro" id="IPR018957">
    <property type="entry name" value="Znf_C3HC4_RING-type"/>
</dbReference>
<dbReference type="InterPro" id="IPR012677">
    <property type="entry name" value="Nucleotide-bd_a/b_plait_sf"/>
</dbReference>
<name>A0A5C3KKG1_COPMA</name>
<dbReference type="GO" id="GO:0008270">
    <property type="term" value="F:zinc ion binding"/>
    <property type="evidence" value="ECO:0007669"/>
    <property type="project" value="UniProtKB-KW"/>
</dbReference>
<dbReference type="STRING" id="230819.A0A5C3KKG1"/>
<dbReference type="InterPro" id="IPR013083">
    <property type="entry name" value="Znf_RING/FYVE/PHD"/>
</dbReference>
<feature type="compositionally biased region" description="Low complexity" evidence="5">
    <location>
        <begin position="579"/>
        <end position="590"/>
    </location>
</feature>
<dbReference type="GO" id="GO:0003676">
    <property type="term" value="F:nucleic acid binding"/>
    <property type="evidence" value="ECO:0007669"/>
    <property type="project" value="InterPro"/>
</dbReference>
<dbReference type="PROSITE" id="PS00518">
    <property type="entry name" value="ZF_RING_1"/>
    <property type="match status" value="1"/>
</dbReference>
<dbReference type="Pfam" id="PF00097">
    <property type="entry name" value="zf-C3HC4"/>
    <property type="match status" value="1"/>
</dbReference>
<evidence type="ECO:0000256" key="4">
    <source>
        <dbReference type="PROSITE-ProRule" id="PRU00175"/>
    </source>
</evidence>
<dbReference type="InterPro" id="IPR035979">
    <property type="entry name" value="RBD_domain_sf"/>
</dbReference>
<feature type="compositionally biased region" description="Polar residues" evidence="5">
    <location>
        <begin position="40"/>
        <end position="57"/>
    </location>
</feature>
<feature type="domain" description="RING-type" evidence="6">
    <location>
        <begin position="465"/>
        <end position="509"/>
    </location>
</feature>
<feature type="compositionally biased region" description="Polar residues" evidence="5">
    <location>
        <begin position="1"/>
        <end position="30"/>
    </location>
</feature>
<reference evidence="7 8" key="1">
    <citation type="journal article" date="2019" name="Nat. Ecol. Evol.">
        <title>Megaphylogeny resolves global patterns of mushroom evolution.</title>
        <authorList>
            <person name="Varga T."/>
            <person name="Krizsan K."/>
            <person name="Foldi C."/>
            <person name="Dima B."/>
            <person name="Sanchez-Garcia M."/>
            <person name="Sanchez-Ramirez S."/>
            <person name="Szollosi G.J."/>
            <person name="Szarkandi J.G."/>
            <person name="Papp V."/>
            <person name="Albert L."/>
            <person name="Andreopoulos W."/>
            <person name="Angelini C."/>
            <person name="Antonin V."/>
            <person name="Barry K.W."/>
            <person name="Bougher N.L."/>
            <person name="Buchanan P."/>
            <person name="Buyck B."/>
            <person name="Bense V."/>
            <person name="Catcheside P."/>
            <person name="Chovatia M."/>
            <person name="Cooper J."/>
            <person name="Damon W."/>
            <person name="Desjardin D."/>
            <person name="Finy P."/>
            <person name="Geml J."/>
            <person name="Haridas S."/>
            <person name="Hughes K."/>
            <person name="Justo A."/>
            <person name="Karasinski D."/>
            <person name="Kautmanova I."/>
            <person name="Kiss B."/>
            <person name="Kocsube S."/>
            <person name="Kotiranta H."/>
            <person name="LaButti K.M."/>
            <person name="Lechner B.E."/>
            <person name="Liimatainen K."/>
            <person name="Lipzen A."/>
            <person name="Lukacs Z."/>
            <person name="Mihaltcheva S."/>
            <person name="Morgado L.N."/>
            <person name="Niskanen T."/>
            <person name="Noordeloos M.E."/>
            <person name="Ohm R.A."/>
            <person name="Ortiz-Santana B."/>
            <person name="Ovrebo C."/>
            <person name="Racz N."/>
            <person name="Riley R."/>
            <person name="Savchenko A."/>
            <person name="Shiryaev A."/>
            <person name="Soop K."/>
            <person name="Spirin V."/>
            <person name="Szebenyi C."/>
            <person name="Tomsovsky M."/>
            <person name="Tulloss R.E."/>
            <person name="Uehling J."/>
            <person name="Grigoriev I.V."/>
            <person name="Vagvolgyi C."/>
            <person name="Papp T."/>
            <person name="Martin F.M."/>
            <person name="Miettinen O."/>
            <person name="Hibbett D.S."/>
            <person name="Nagy L.G."/>
        </authorList>
    </citation>
    <scope>NUCLEOTIDE SEQUENCE [LARGE SCALE GENOMIC DNA]</scope>
    <source>
        <strain evidence="7 8">CBS 121175</strain>
    </source>
</reference>
<accession>A0A5C3KKG1</accession>
<evidence type="ECO:0000256" key="5">
    <source>
        <dbReference type="SAM" id="MobiDB-lite"/>
    </source>
</evidence>
<proteinExistence type="predicted"/>
<dbReference type="AlphaFoldDB" id="A0A5C3KKG1"/>
<evidence type="ECO:0000259" key="6">
    <source>
        <dbReference type="PROSITE" id="PS50089"/>
    </source>
</evidence>
<evidence type="ECO:0000256" key="1">
    <source>
        <dbReference type="ARBA" id="ARBA00022723"/>
    </source>
</evidence>
<protein>
    <recommendedName>
        <fullName evidence="6">RING-type domain-containing protein</fullName>
    </recommendedName>
</protein>
<dbReference type="OrthoDB" id="336240at2759"/>
<dbReference type="SUPFAM" id="SSF57850">
    <property type="entry name" value="RING/U-box"/>
    <property type="match status" value="1"/>
</dbReference>
<keyword evidence="3" id="KW-0862">Zinc</keyword>
<feature type="region of interest" description="Disordered" evidence="5">
    <location>
        <begin position="1"/>
        <end position="76"/>
    </location>
</feature>
<feature type="region of interest" description="Disordered" evidence="5">
    <location>
        <begin position="849"/>
        <end position="897"/>
    </location>
</feature>
<evidence type="ECO:0000256" key="2">
    <source>
        <dbReference type="ARBA" id="ARBA00022771"/>
    </source>
</evidence>
<dbReference type="EMBL" id="ML210302">
    <property type="protein sequence ID" value="TFK20383.1"/>
    <property type="molecule type" value="Genomic_DNA"/>
</dbReference>
<feature type="region of interest" description="Disordered" evidence="5">
    <location>
        <begin position="128"/>
        <end position="151"/>
    </location>
</feature>
<evidence type="ECO:0000256" key="3">
    <source>
        <dbReference type="ARBA" id="ARBA00022833"/>
    </source>
</evidence>
<evidence type="ECO:0000313" key="7">
    <source>
        <dbReference type="EMBL" id="TFK20383.1"/>
    </source>
</evidence>
<sequence length="922" mass="100644">MASSTPAFQSFSVPTSPAMSRASSKGQPVTPQRLPRNQHRYSQSAHKSPNTPNTPYTPLSLRSSDSTGSSTLTTPDNSSFLIKKRLVRHSPEVHHANSSMDNVDLKDKSLADLAPNWRMRASQHGIKVSPSAKNANDSHFGDDEASDITSSDIGNDSSIISTDEALLPPPFLSYHRRSMSQNAARPRALSNVSLPENMEMESPCAPRKANMSMPLPNSPVRVRRALGNLNQPSILCTPPPNRVLSSHLKMQGSLTDPQPRKREAFGSIAQGSNNVSRANMSMNINIANNKSLDLFDINEHDLEYANELQSVDQTYDESFSLDLQSHTANIFSYSNQMPEPFYKTPNSFATDPFNVFDSSNNAPPRVLNSIAESVEHHFHTLQQHPPAMRFSSPNFFVGEPLFNQMPIPAPAFPKPMYAPVPMMPVPAQPFVLGHSPSLTPVNFAPAAPKAVTPPKADSLHPPTDCSVCLASYPSSLAVLQPCRHPLCSGCLTSALNIVGEKDMQCAVCKTAVADFKLVSVKRSANFKENAGAKQIADGAKEDATASGLQSLESAFEFEFADFADGLRASTPKLEQQNTRDNLNSSISSDNSPIRNSAPVILRIDNVPWDITPNAITAWLQQPVERVHVLLDNKGKTMSHAYVEVKDSSVAGAILRGESAKPNAAGRKERGSVLGKGKRARGVTVTRSSQEELMSNLFPSWRGRFDGTRPSLAGLEGDGIIRAFEGGLLTDNDLGALRRLIQSPDSHFLKVPVLPFYCLISMLSKFPSDVDSRVFWSTLIRDRLFDLVLASLQILISRTQMAKKNDEYTLDLVVDLARTAMGCKVFTAQQMQRVAELLNMHSISLSTFQNDSLRSDNSGETSTPSDSGSLASVLRTPEDRELVQSTKKATTNNPERPFDDLAKEFGVDAHIVHALAQRLAALA</sequence>
<dbReference type="SMART" id="SM00184">
    <property type="entry name" value="RING"/>
    <property type="match status" value="1"/>
</dbReference>
<keyword evidence="1" id="KW-0479">Metal-binding</keyword>
<organism evidence="7 8">
    <name type="scientific">Coprinopsis marcescibilis</name>
    <name type="common">Agaric fungus</name>
    <name type="synonym">Psathyrella marcescibilis</name>
    <dbReference type="NCBI Taxonomy" id="230819"/>
    <lineage>
        <taxon>Eukaryota</taxon>
        <taxon>Fungi</taxon>
        <taxon>Dikarya</taxon>
        <taxon>Basidiomycota</taxon>
        <taxon>Agaricomycotina</taxon>
        <taxon>Agaricomycetes</taxon>
        <taxon>Agaricomycetidae</taxon>
        <taxon>Agaricales</taxon>
        <taxon>Agaricineae</taxon>
        <taxon>Psathyrellaceae</taxon>
        <taxon>Coprinopsis</taxon>
    </lineage>
</organism>
<dbReference type="Gene3D" id="3.30.40.10">
    <property type="entry name" value="Zinc/RING finger domain, C3HC4 (zinc finger)"/>
    <property type="match status" value="1"/>
</dbReference>
<dbReference type="PROSITE" id="PS50089">
    <property type="entry name" value="ZF_RING_2"/>
    <property type="match status" value="1"/>
</dbReference>
<dbReference type="Proteomes" id="UP000307440">
    <property type="component" value="Unassembled WGS sequence"/>
</dbReference>
<feature type="region of interest" description="Disordered" evidence="5">
    <location>
        <begin position="660"/>
        <end position="680"/>
    </location>
</feature>
<dbReference type="InterPro" id="IPR001841">
    <property type="entry name" value="Znf_RING"/>
</dbReference>
<feature type="region of interest" description="Disordered" evidence="5">
    <location>
        <begin position="570"/>
        <end position="590"/>
    </location>
</feature>
<keyword evidence="2 4" id="KW-0863">Zinc-finger</keyword>
<feature type="compositionally biased region" description="Polar residues" evidence="5">
    <location>
        <begin position="882"/>
        <end position="893"/>
    </location>
</feature>